<evidence type="ECO:0000313" key="2">
    <source>
        <dbReference type="EnsemblMetazoa" id="GPPI025137-PA"/>
    </source>
</evidence>
<keyword evidence="1" id="KW-0472">Membrane</keyword>
<keyword evidence="3" id="KW-1185">Reference proteome</keyword>
<keyword evidence="1" id="KW-1133">Transmembrane helix</keyword>
<sequence>MNDGDLLSNVYSPAKISLTGCFLCFFKLTVHFLLCFLRCHFQNAFKLQLLIKPLRRVYFHVAYPIHFRLISDLISRYLHYTSYSHADSKFHKHLGEFEHRCYGSNNDIHLLPFTH</sequence>
<reference evidence="3" key="1">
    <citation type="submission" date="2015-01" db="EMBL/GenBank/DDBJ databases">
        <authorList>
            <person name="Aksoy S."/>
            <person name="Warren W."/>
            <person name="Wilson R.K."/>
        </authorList>
    </citation>
    <scope>NUCLEOTIDE SEQUENCE [LARGE SCALE GENOMIC DNA]</scope>
    <source>
        <strain evidence="3">IAEA</strain>
    </source>
</reference>
<organism evidence="2 3">
    <name type="scientific">Glossina palpalis gambiensis</name>
    <dbReference type="NCBI Taxonomy" id="67801"/>
    <lineage>
        <taxon>Eukaryota</taxon>
        <taxon>Metazoa</taxon>
        <taxon>Ecdysozoa</taxon>
        <taxon>Arthropoda</taxon>
        <taxon>Hexapoda</taxon>
        <taxon>Insecta</taxon>
        <taxon>Pterygota</taxon>
        <taxon>Neoptera</taxon>
        <taxon>Endopterygota</taxon>
        <taxon>Diptera</taxon>
        <taxon>Brachycera</taxon>
        <taxon>Muscomorpha</taxon>
        <taxon>Hippoboscoidea</taxon>
        <taxon>Glossinidae</taxon>
        <taxon>Glossina</taxon>
    </lineage>
</organism>
<name>A0A1B0BBT1_9MUSC</name>
<evidence type="ECO:0000256" key="1">
    <source>
        <dbReference type="SAM" id="Phobius"/>
    </source>
</evidence>
<feature type="transmembrane region" description="Helical" evidence="1">
    <location>
        <begin position="16"/>
        <end position="37"/>
    </location>
</feature>
<dbReference type="EnsemblMetazoa" id="GPPI025137-RA">
    <property type="protein sequence ID" value="GPPI025137-PA"/>
    <property type="gene ID" value="GPPI025137"/>
</dbReference>
<evidence type="ECO:0000313" key="3">
    <source>
        <dbReference type="Proteomes" id="UP000092460"/>
    </source>
</evidence>
<reference evidence="2" key="2">
    <citation type="submission" date="2020-05" db="UniProtKB">
        <authorList>
            <consortium name="EnsemblMetazoa"/>
        </authorList>
    </citation>
    <scope>IDENTIFICATION</scope>
    <source>
        <strain evidence="2">IAEA</strain>
    </source>
</reference>
<proteinExistence type="predicted"/>
<dbReference type="AlphaFoldDB" id="A0A1B0BBT1"/>
<accession>A0A1B0BBT1</accession>
<protein>
    <submittedName>
        <fullName evidence="2">Uncharacterized protein</fullName>
    </submittedName>
</protein>
<dbReference type="EMBL" id="JXJN01011624">
    <property type="status" value="NOT_ANNOTATED_CDS"/>
    <property type="molecule type" value="Genomic_DNA"/>
</dbReference>
<dbReference type="VEuPathDB" id="VectorBase:GPPI025137"/>
<keyword evidence="1" id="KW-0812">Transmembrane</keyword>
<dbReference type="Proteomes" id="UP000092460">
    <property type="component" value="Unassembled WGS sequence"/>
</dbReference>